<name>A0AAV2FQW6_9ROSI</name>
<evidence type="ECO:0000313" key="1">
    <source>
        <dbReference type="EMBL" id="CAL1400342.1"/>
    </source>
</evidence>
<accession>A0AAV2FQW6</accession>
<dbReference type="Proteomes" id="UP001497516">
    <property type="component" value="Chromosome 7"/>
</dbReference>
<organism evidence="1 2">
    <name type="scientific">Linum trigynum</name>
    <dbReference type="NCBI Taxonomy" id="586398"/>
    <lineage>
        <taxon>Eukaryota</taxon>
        <taxon>Viridiplantae</taxon>
        <taxon>Streptophyta</taxon>
        <taxon>Embryophyta</taxon>
        <taxon>Tracheophyta</taxon>
        <taxon>Spermatophyta</taxon>
        <taxon>Magnoliopsida</taxon>
        <taxon>eudicotyledons</taxon>
        <taxon>Gunneridae</taxon>
        <taxon>Pentapetalae</taxon>
        <taxon>rosids</taxon>
        <taxon>fabids</taxon>
        <taxon>Malpighiales</taxon>
        <taxon>Linaceae</taxon>
        <taxon>Linum</taxon>
    </lineage>
</organism>
<protein>
    <submittedName>
        <fullName evidence="1">Uncharacterized protein</fullName>
    </submittedName>
</protein>
<evidence type="ECO:0000313" key="2">
    <source>
        <dbReference type="Proteomes" id="UP001497516"/>
    </source>
</evidence>
<sequence>MKRVHEPEHKIATCSAKIPAAIFDLQPLNLTGRSQPQVHERELWSQGCELQKRPTQEKQKFSTIKSWSTTSVPAIRISPVTPRIATGMLGRDLHI</sequence>
<proteinExistence type="predicted"/>
<reference evidence="1 2" key="1">
    <citation type="submission" date="2024-04" db="EMBL/GenBank/DDBJ databases">
        <authorList>
            <person name="Fracassetti M."/>
        </authorList>
    </citation>
    <scope>NUCLEOTIDE SEQUENCE [LARGE SCALE GENOMIC DNA]</scope>
</reference>
<keyword evidence="2" id="KW-1185">Reference proteome</keyword>
<dbReference type="EMBL" id="OZ034820">
    <property type="protein sequence ID" value="CAL1400342.1"/>
    <property type="molecule type" value="Genomic_DNA"/>
</dbReference>
<dbReference type="AlphaFoldDB" id="A0AAV2FQW6"/>
<gene>
    <name evidence="1" type="ORF">LTRI10_LOCUS40477</name>
</gene>